<name>A0A9N9JMG5_9GLOM</name>
<comment type="caution">
    <text evidence="2">The sequence shown here is derived from an EMBL/GenBank/DDBJ whole genome shotgun (WGS) entry which is preliminary data.</text>
</comment>
<protein>
    <submittedName>
        <fullName evidence="2">957_t:CDS:1</fullName>
    </submittedName>
</protein>
<feature type="non-terminal residue" evidence="2">
    <location>
        <position position="1"/>
    </location>
</feature>
<feature type="compositionally biased region" description="Basic residues" evidence="1">
    <location>
        <begin position="84"/>
        <end position="93"/>
    </location>
</feature>
<sequence length="93" mass="10875">IIFMKMDFQLTDYRVDGVAEFFERPKQILLFLLEVSEDPSNPDLDKFRTDRYKLMSRPRTVTFSEFLPKEPSSKVNSNIQRNVTKGKGKGRGK</sequence>
<keyword evidence="3" id="KW-1185">Reference proteome</keyword>
<dbReference type="Proteomes" id="UP000789396">
    <property type="component" value="Unassembled WGS sequence"/>
</dbReference>
<proteinExistence type="predicted"/>
<evidence type="ECO:0000313" key="2">
    <source>
        <dbReference type="EMBL" id="CAG8785985.1"/>
    </source>
</evidence>
<feature type="region of interest" description="Disordered" evidence="1">
    <location>
        <begin position="67"/>
        <end position="93"/>
    </location>
</feature>
<dbReference type="EMBL" id="CAJVPZ010056656">
    <property type="protein sequence ID" value="CAG8785985.1"/>
    <property type="molecule type" value="Genomic_DNA"/>
</dbReference>
<accession>A0A9N9JMG5</accession>
<evidence type="ECO:0000256" key="1">
    <source>
        <dbReference type="SAM" id="MobiDB-lite"/>
    </source>
</evidence>
<dbReference type="AlphaFoldDB" id="A0A9N9JMG5"/>
<feature type="non-terminal residue" evidence="2">
    <location>
        <position position="93"/>
    </location>
</feature>
<gene>
    <name evidence="2" type="ORF">RFULGI_LOCUS16263</name>
</gene>
<feature type="compositionally biased region" description="Polar residues" evidence="1">
    <location>
        <begin position="73"/>
        <end position="83"/>
    </location>
</feature>
<reference evidence="2" key="1">
    <citation type="submission" date="2021-06" db="EMBL/GenBank/DDBJ databases">
        <authorList>
            <person name="Kallberg Y."/>
            <person name="Tangrot J."/>
            <person name="Rosling A."/>
        </authorList>
    </citation>
    <scope>NUCLEOTIDE SEQUENCE</scope>
    <source>
        <strain evidence="2">IN212</strain>
    </source>
</reference>
<evidence type="ECO:0000313" key="3">
    <source>
        <dbReference type="Proteomes" id="UP000789396"/>
    </source>
</evidence>
<organism evidence="2 3">
    <name type="scientific">Racocetra fulgida</name>
    <dbReference type="NCBI Taxonomy" id="60492"/>
    <lineage>
        <taxon>Eukaryota</taxon>
        <taxon>Fungi</taxon>
        <taxon>Fungi incertae sedis</taxon>
        <taxon>Mucoromycota</taxon>
        <taxon>Glomeromycotina</taxon>
        <taxon>Glomeromycetes</taxon>
        <taxon>Diversisporales</taxon>
        <taxon>Gigasporaceae</taxon>
        <taxon>Racocetra</taxon>
    </lineage>
</organism>